<dbReference type="Pfam" id="PF00019">
    <property type="entry name" value="TGF_beta"/>
    <property type="match status" value="1"/>
</dbReference>
<dbReference type="FunFam" id="2.10.90.10:FF:000012">
    <property type="entry name" value="Growth/differentiation factor 9 (Predicted)"/>
    <property type="match status" value="1"/>
</dbReference>
<dbReference type="GO" id="GO:0008083">
    <property type="term" value="F:growth factor activity"/>
    <property type="evidence" value="ECO:0007669"/>
    <property type="project" value="UniProtKB-KW"/>
</dbReference>
<dbReference type="AlphaFoldDB" id="A0A3P8UKH3"/>
<evidence type="ECO:0000313" key="10">
    <source>
        <dbReference type="Ensembl" id="ENSCSEP00000000785.1"/>
    </source>
</evidence>
<dbReference type="InParanoid" id="A0A3P8UKH3"/>
<sequence length="444" mass="50518">MHTHTHTHADMRTTPLRLSVIITGSNSESASFPAAQHSQRENVRRVRQEIPPHTHTTSLHTPPARESRDQNVRFMLSLYQSAAEPDGRTKQYRKFGSNTVRLLRPATCTVQHLPASRDHHHHTFQVQYELDTFPTEQLIRASFVHLRSSSSSNSRSSWALGPPRCTATVTSLGPQSLVTLEPHQQWTETDITAHVTTHMLQKKEQGGGHLTLRAQYRCTEPNSAGYNSTAWWWRQWSGLGGPVQLHVEVPSLLLYLEEQREGKEWMEELLGDQGRNIVKRMAGYSPLLRRRRSKDPSGPEKPLVEALKNTVITSSSTTTSPSSPITFTFPSMIKRKTSLQKNRCRLHSFRLSFSELGWGHYFIAPPVYNPRFCRGDCPRLLPYSYHSPNHAIIQTLINQMGVAEVPPPSCVPYSYMPMSVLVVHQKKVEYRELEDMVAQSCTCR</sequence>
<protein>
    <submittedName>
        <fullName evidence="10">Bone morphogenetic protein 15</fullName>
    </submittedName>
</protein>
<dbReference type="GeneTree" id="ENSGT00940000160940"/>
<evidence type="ECO:0000256" key="4">
    <source>
        <dbReference type="ARBA" id="ARBA00022729"/>
    </source>
</evidence>
<dbReference type="PANTHER" id="PTHR11848:SF22">
    <property type="entry name" value="BONE MORPHOGENETIC PROTEIN 15"/>
    <property type="match status" value="1"/>
</dbReference>
<dbReference type="SUPFAM" id="SSF57501">
    <property type="entry name" value="Cystine-knot cytokines"/>
    <property type="match status" value="1"/>
</dbReference>
<dbReference type="STRING" id="244447.ENSCSEP00000000785"/>
<dbReference type="OMA" id="VYRHQLH"/>
<dbReference type="InterPro" id="IPR001839">
    <property type="entry name" value="TGF-b_C"/>
</dbReference>
<evidence type="ECO:0000256" key="7">
    <source>
        <dbReference type="ARBA" id="ARBA00023180"/>
    </source>
</evidence>
<dbReference type="GO" id="GO:0005125">
    <property type="term" value="F:cytokine activity"/>
    <property type="evidence" value="ECO:0007669"/>
    <property type="project" value="TreeGrafter"/>
</dbReference>
<reference evidence="10" key="2">
    <citation type="submission" date="2025-08" db="UniProtKB">
        <authorList>
            <consortium name="Ensembl"/>
        </authorList>
    </citation>
    <scope>IDENTIFICATION</scope>
</reference>
<dbReference type="PROSITE" id="PS51362">
    <property type="entry name" value="TGF_BETA_2"/>
    <property type="match status" value="1"/>
</dbReference>
<evidence type="ECO:0000256" key="5">
    <source>
        <dbReference type="ARBA" id="ARBA00023030"/>
    </source>
</evidence>
<dbReference type="PANTHER" id="PTHR11848">
    <property type="entry name" value="TGF-BETA FAMILY"/>
    <property type="match status" value="1"/>
</dbReference>
<evidence type="ECO:0000256" key="6">
    <source>
        <dbReference type="ARBA" id="ARBA00023157"/>
    </source>
</evidence>
<evidence type="ECO:0000256" key="1">
    <source>
        <dbReference type="ARBA" id="ARBA00004613"/>
    </source>
</evidence>
<accession>A0A3P8UKH3</accession>
<reference evidence="10" key="3">
    <citation type="submission" date="2025-09" db="UniProtKB">
        <authorList>
            <consortium name="Ensembl"/>
        </authorList>
    </citation>
    <scope>IDENTIFICATION</scope>
</reference>
<proteinExistence type="inferred from homology"/>
<evidence type="ECO:0000259" key="9">
    <source>
        <dbReference type="PROSITE" id="PS51362"/>
    </source>
</evidence>
<reference evidence="10 11" key="1">
    <citation type="journal article" date="2014" name="Nat. Genet.">
        <title>Whole-genome sequence of a flatfish provides insights into ZW sex chromosome evolution and adaptation to a benthic lifestyle.</title>
        <authorList>
            <person name="Chen S."/>
            <person name="Zhang G."/>
            <person name="Shao C."/>
            <person name="Huang Q."/>
            <person name="Liu G."/>
            <person name="Zhang P."/>
            <person name="Song W."/>
            <person name="An N."/>
            <person name="Chalopin D."/>
            <person name="Volff J.N."/>
            <person name="Hong Y."/>
            <person name="Li Q."/>
            <person name="Sha Z."/>
            <person name="Zhou H."/>
            <person name="Xie M."/>
            <person name="Yu Q."/>
            <person name="Liu Y."/>
            <person name="Xiang H."/>
            <person name="Wang N."/>
            <person name="Wu K."/>
            <person name="Yang C."/>
            <person name="Zhou Q."/>
            <person name="Liao X."/>
            <person name="Yang L."/>
            <person name="Hu Q."/>
            <person name="Zhang J."/>
            <person name="Meng L."/>
            <person name="Jin L."/>
            <person name="Tian Y."/>
            <person name="Lian J."/>
            <person name="Yang J."/>
            <person name="Miao G."/>
            <person name="Liu S."/>
            <person name="Liang Z."/>
            <person name="Yan F."/>
            <person name="Li Y."/>
            <person name="Sun B."/>
            <person name="Zhang H."/>
            <person name="Zhang J."/>
            <person name="Zhu Y."/>
            <person name="Du M."/>
            <person name="Zhao Y."/>
            <person name="Schartl M."/>
            <person name="Tang Q."/>
            <person name="Wang J."/>
        </authorList>
    </citation>
    <scope>NUCLEOTIDE SEQUENCE</scope>
</reference>
<feature type="domain" description="TGF-beta family profile" evidence="9">
    <location>
        <begin position="334"/>
        <end position="444"/>
    </location>
</feature>
<comment type="subcellular location">
    <subcellularLocation>
        <location evidence="1">Secreted</location>
    </subcellularLocation>
</comment>
<dbReference type="GO" id="GO:0005615">
    <property type="term" value="C:extracellular space"/>
    <property type="evidence" value="ECO:0007669"/>
    <property type="project" value="TreeGrafter"/>
</dbReference>
<dbReference type="Proteomes" id="UP000265120">
    <property type="component" value="Chromosome 1"/>
</dbReference>
<dbReference type="SMART" id="SM00204">
    <property type="entry name" value="TGFB"/>
    <property type="match status" value="1"/>
</dbReference>
<dbReference type="InterPro" id="IPR015615">
    <property type="entry name" value="TGF-beta-rel"/>
</dbReference>
<evidence type="ECO:0000313" key="11">
    <source>
        <dbReference type="Proteomes" id="UP000265120"/>
    </source>
</evidence>
<keyword evidence="5 8" id="KW-0339">Growth factor</keyword>
<keyword evidence="4" id="KW-0732">Signal</keyword>
<evidence type="ECO:0000256" key="3">
    <source>
        <dbReference type="ARBA" id="ARBA00022525"/>
    </source>
</evidence>
<dbReference type="InterPro" id="IPR029034">
    <property type="entry name" value="Cystine-knot_cytokine"/>
</dbReference>
<name>A0A3P8UKH3_CYNSE</name>
<keyword evidence="6" id="KW-1015">Disulfide bond</keyword>
<dbReference type="Ensembl" id="ENSCSET00000000814.1">
    <property type="protein sequence ID" value="ENSCSEP00000000785.1"/>
    <property type="gene ID" value="ENSCSEG00000000561.1"/>
</dbReference>
<keyword evidence="3" id="KW-0964">Secreted</keyword>
<organism evidence="10 11">
    <name type="scientific">Cynoglossus semilaevis</name>
    <name type="common">Tongue sole</name>
    <dbReference type="NCBI Taxonomy" id="244447"/>
    <lineage>
        <taxon>Eukaryota</taxon>
        <taxon>Metazoa</taxon>
        <taxon>Chordata</taxon>
        <taxon>Craniata</taxon>
        <taxon>Vertebrata</taxon>
        <taxon>Euteleostomi</taxon>
        <taxon>Actinopterygii</taxon>
        <taxon>Neopterygii</taxon>
        <taxon>Teleostei</taxon>
        <taxon>Neoteleostei</taxon>
        <taxon>Acanthomorphata</taxon>
        <taxon>Carangaria</taxon>
        <taxon>Pleuronectiformes</taxon>
        <taxon>Pleuronectoidei</taxon>
        <taxon>Cynoglossidae</taxon>
        <taxon>Cynoglossinae</taxon>
        <taxon>Cynoglossus</taxon>
    </lineage>
</organism>
<dbReference type="Gene3D" id="2.10.90.10">
    <property type="entry name" value="Cystine-knot cytokines"/>
    <property type="match status" value="1"/>
</dbReference>
<keyword evidence="7" id="KW-0325">Glycoprotein</keyword>
<evidence type="ECO:0000256" key="8">
    <source>
        <dbReference type="RuleBase" id="RU000354"/>
    </source>
</evidence>
<comment type="similarity">
    <text evidence="2 8">Belongs to the TGF-beta family.</text>
</comment>
<keyword evidence="11" id="KW-1185">Reference proteome</keyword>
<evidence type="ECO:0000256" key="2">
    <source>
        <dbReference type="ARBA" id="ARBA00006656"/>
    </source>
</evidence>